<evidence type="ECO:0008006" key="3">
    <source>
        <dbReference type="Google" id="ProtNLM"/>
    </source>
</evidence>
<sequence length="52" mass="5591">MNKINIAILKNKKAIRGGGIIESINAPCGEYDGTENGCWTNAGLCDEVTKYC</sequence>
<protein>
    <recommendedName>
        <fullName evidence="3">Natural product</fullName>
    </recommendedName>
</protein>
<comment type="caution">
    <text evidence="1">The sequence shown here is derived from an EMBL/GenBank/DDBJ whole genome shotgun (WGS) entry which is preliminary data.</text>
</comment>
<evidence type="ECO:0000313" key="1">
    <source>
        <dbReference type="EMBL" id="MEB3346220.1"/>
    </source>
</evidence>
<organism evidence="1 2">
    <name type="scientific">Aquimarina gracilis</name>
    <dbReference type="NCBI Taxonomy" id="874422"/>
    <lineage>
        <taxon>Bacteria</taxon>
        <taxon>Pseudomonadati</taxon>
        <taxon>Bacteroidota</taxon>
        <taxon>Flavobacteriia</taxon>
        <taxon>Flavobacteriales</taxon>
        <taxon>Flavobacteriaceae</taxon>
        <taxon>Aquimarina</taxon>
    </lineage>
</organism>
<dbReference type="Proteomes" id="UP001327027">
    <property type="component" value="Unassembled WGS sequence"/>
</dbReference>
<accession>A0ABU5ZWH3</accession>
<name>A0ABU5ZWH3_9FLAO</name>
<keyword evidence="2" id="KW-1185">Reference proteome</keyword>
<dbReference type="EMBL" id="JAYKLX010000005">
    <property type="protein sequence ID" value="MEB3346220.1"/>
    <property type="molecule type" value="Genomic_DNA"/>
</dbReference>
<gene>
    <name evidence="1" type="ORF">U6A24_12150</name>
</gene>
<evidence type="ECO:0000313" key="2">
    <source>
        <dbReference type="Proteomes" id="UP001327027"/>
    </source>
</evidence>
<proteinExistence type="predicted"/>
<dbReference type="RefSeq" id="WP_324180245.1">
    <property type="nucleotide sequence ID" value="NZ_BAABAW010000024.1"/>
</dbReference>
<reference evidence="1 2" key="1">
    <citation type="journal article" date="2013" name="Int. J. Syst. Evol. Microbiol.">
        <title>Aquimarina gracilis sp. nov., isolated from the gut microflora of a mussel, Mytilus coruscus, and emended description of Aquimarina spongiae.</title>
        <authorList>
            <person name="Park S.C."/>
            <person name="Choe H.N."/>
            <person name="Baik K.S."/>
            <person name="Seong C.N."/>
        </authorList>
    </citation>
    <scope>NUCLEOTIDE SEQUENCE [LARGE SCALE GENOMIC DNA]</scope>
    <source>
        <strain evidence="1 2">PSC32</strain>
    </source>
</reference>